<name>A0A450UHV4_9GAMM</name>
<proteinExistence type="predicted"/>
<evidence type="ECO:0000313" key="1">
    <source>
        <dbReference type="EMBL" id="VFJ92132.1"/>
    </source>
</evidence>
<gene>
    <name evidence="1" type="ORF">BECKLFY1418A_GA0070994_10212</name>
</gene>
<dbReference type="AlphaFoldDB" id="A0A450UHV4"/>
<accession>A0A450UHV4</accession>
<organism evidence="1">
    <name type="scientific">Candidatus Kentrum sp. LFY</name>
    <dbReference type="NCBI Taxonomy" id="2126342"/>
    <lineage>
        <taxon>Bacteria</taxon>
        <taxon>Pseudomonadati</taxon>
        <taxon>Pseudomonadota</taxon>
        <taxon>Gammaproteobacteria</taxon>
        <taxon>Candidatus Kentrum</taxon>
    </lineage>
</organism>
<protein>
    <submittedName>
        <fullName evidence="1">Uncharacterized protein</fullName>
    </submittedName>
</protein>
<reference evidence="1" key="1">
    <citation type="submission" date="2019-02" db="EMBL/GenBank/DDBJ databases">
        <authorList>
            <person name="Gruber-Vodicka R. H."/>
            <person name="Seah K. B. B."/>
        </authorList>
    </citation>
    <scope>NUCLEOTIDE SEQUENCE</scope>
    <source>
        <strain evidence="1">BECK_M6</strain>
    </source>
</reference>
<dbReference type="EMBL" id="CAADFH010000021">
    <property type="protein sequence ID" value="VFJ92132.1"/>
    <property type="molecule type" value="Genomic_DNA"/>
</dbReference>
<sequence length="97" mass="10694">MAVPARIGRDFSATGVEDRGEHSLKFRWNMSAFRVNMLALRVKTEGGWALISRPDFSGFLFLRYVKAKAGWVLAYATDSGGILVFFDTSKGGTRTAS</sequence>